<sequence>MQGKIIMSIALEERSLAGSPLCSSIHIRNHPNSLGQVENHLSLKGEGGGLVKDPSKLRRSSSLQGFR</sequence>
<feature type="region of interest" description="Disordered" evidence="1">
    <location>
        <begin position="45"/>
        <end position="67"/>
    </location>
</feature>
<evidence type="ECO:0000313" key="2">
    <source>
        <dbReference type="EMBL" id="PKA59834.1"/>
    </source>
</evidence>
<evidence type="ECO:0000313" key="3">
    <source>
        <dbReference type="Proteomes" id="UP000236161"/>
    </source>
</evidence>
<reference evidence="2 3" key="1">
    <citation type="journal article" date="2017" name="Nature">
        <title>The Apostasia genome and the evolution of orchids.</title>
        <authorList>
            <person name="Zhang G.Q."/>
            <person name="Liu K.W."/>
            <person name="Li Z."/>
            <person name="Lohaus R."/>
            <person name="Hsiao Y.Y."/>
            <person name="Niu S.C."/>
            <person name="Wang J.Y."/>
            <person name="Lin Y.C."/>
            <person name="Xu Q."/>
            <person name="Chen L.J."/>
            <person name="Yoshida K."/>
            <person name="Fujiwara S."/>
            <person name="Wang Z.W."/>
            <person name="Zhang Y.Q."/>
            <person name="Mitsuda N."/>
            <person name="Wang M."/>
            <person name="Liu G.H."/>
            <person name="Pecoraro L."/>
            <person name="Huang H.X."/>
            <person name="Xiao X.J."/>
            <person name="Lin M."/>
            <person name="Wu X.Y."/>
            <person name="Wu W.L."/>
            <person name="Chen Y.Y."/>
            <person name="Chang S.B."/>
            <person name="Sakamoto S."/>
            <person name="Ohme-Takagi M."/>
            <person name="Yagi M."/>
            <person name="Zeng S.J."/>
            <person name="Shen C.Y."/>
            <person name="Yeh C.M."/>
            <person name="Luo Y.B."/>
            <person name="Tsai W.C."/>
            <person name="Van de Peer Y."/>
            <person name="Liu Z.J."/>
        </authorList>
    </citation>
    <scope>NUCLEOTIDE SEQUENCE [LARGE SCALE GENOMIC DNA]</scope>
    <source>
        <strain evidence="3">cv. Shenzhen</strain>
        <tissue evidence="2">Stem</tissue>
    </source>
</reference>
<protein>
    <submittedName>
        <fullName evidence="2">Uncharacterized protein</fullName>
    </submittedName>
</protein>
<evidence type="ECO:0000256" key="1">
    <source>
        <dbReference type="SAM" id="MobiDB-lite"/>
    </source>
</evidence>
<dbReference type="EMBL" id="KZ451944">
    <property type="protein sequence ID" value="PKA59834.1"/>
    <property type="molecule type" value="Genomic_DNA"/>
</dbReference>
<gene>
    <name evidence="2" type="ORF">AXF42_Ash011959</name>
</gene>
<proteinExistence type="predicted"/>
<dbReference type="Proteomes" id="UP000236161">
    <property type="component" value="Unassembled WGS sequence"/>
</dbReference>
<name>A0A2I0AWB5_9ASPA</name>
<organism evidence="2 3">
    <name type="scientific">Apostasia shenzhenica</name>
    <dbReference type="NCBI Taxonomy" id="1088818"/>
    <lineage>
        <taxon>Eukaryota</taxon>
        <taxon>Viridiplantae</taxon>
        <taxon>Streptophyta</taxon>
        <taxon>Embryophyta</taxon>
        <taxon>Tracheophyta</taxon>
        <taxon>Spermatophyta</taxon>
        <taxon>Magnoliopsida</taxon>
        <taxon>Liliopsida</taxon>
        <taxon>Asparagales</taxon>
        <taxon>Orchidaceae</taxon>
        <taxon>Apostasioideae</taxon>
        <taxon>Apostasia</taxon>
    </lineage>
</organism>
<accession>A0A2I0AWB5</accession>
<dbReference type="AlphaFoldDB" id="A0A2I0AWB5"/>
<keyword evidence="3" id="KW-1185">Reference proteome</keyword>